<name>A0ABS5TPT8_9ACTN</name>
<keyword evidence="1" id="KW-0238">DNA-binding</keyword>
<organism evidence="3 4">
    <name type="scientific">Kineosporia corallincola</name>
    <dbReference type="NCBI Taxonomy" id="2835133"/>
    <lineage>
        <taxon>Bacteria</taxon>
        <taxon>Bacillati</taxon>
        <taxon>Actinomycetota</taxon>
        <taxon>Actinomycetes</taxon>
        <taxon>Kineosporiales</taxon>
        <taxon>Kineosporiaceae</taxon>
        <taxon>Kineosporia</taxon>
    </lineage>
</organism>
<evidence type="ECO:0000256" key="1">
    <source>
        <dbReference type="ARBA" id="ARBA00023125"/>
    </source>
</evidence>
<dbReference type="EMBL" id="JAHBAY010000015">
    <property type="protein sequence ID" value="MBT0773122.1"/>
    <property type="molecule type" value="Genomic_DNA"/>
</dbReference>
<dbReference type="PROSITE" id="PS50937">
    <property type="entry name" value="HTH_MERR_2"/>
    <property type="match status" value="1"/>
</dbReference>
<dbReference type="CDD" id="cd01282">
    <property type="entry name" value="HTH_MerR-like_sg3"/>
    <property type="match status" value="1"/>
</dbReference>
<keyword evidence="4" id="KW-1185">Reference proteome</keyword>
<dbReference type="Gene3D" id="1.10.1660.10">
    <property type="match status" value="1"/>
</dbReference>
<evidence type="ECO:0000259" key="2">
    <source>
        <dbReference type="PROSITE" id="PS50937"/>
    </source>
</evidence>
<dbReference type="Pfam" id="PF13411">
    <property type="entry name" value="MerR_1"/>
    <property type="match status" value="1"/>
</dbReference>
<dbReference type="PROSITE" id="PS00552">
    <property type="entry name" value="HTH_MERR_1"/>
    <property type="match status" value="1"/>
</dbReference>
<accession>A0ABS5TPT8</accession>
<dbReference type="SUPFAM" id="SSF46955">
    <property type="entry name" value="Putative DNA-binding domain"/>
    <property type="match status" value="1"/>
</dbReference>
<proteinExistence type="predicted"/>
<evidence type="ECO:0000313" key="3">
    <source>
        <dbReference type="EMBL" id="MBT0773122.1"/>
    </source>
</evidence>
<dbReference type="Proteomes" id="UP001197247">
    <property type="component" value="Unassembled WGS sequence"/>
</dbReference>
<reference evidence="3 4" key="1">
    <citation type="submission" date="2021-05" db="EMBL/GenBank/DDBJ databases">
        <title>Kineosporia and Streptomyces sp. nov. two new marine actinobacteria isolated from Coral.</title>
        <authorList>
            <person name="Buangrab K."/>
            <person name="Sutthacheep M."/>
            <person name="Yeemin T."/>
            <person name="Harunari E."/>
            <person name="Igarashi Y."/>
            <person name="Kanchanasin P."/>
            <person name="Tanasupawat S."/>
            <person name="Phongsopitanun W."/>
        </authorList>
    </citation>
    <scope>NUCLEOTIDE SEQUENCE [LARGE SCALE GENOMIC DNA]</scope>
    <source>
        <strain evidence="3 4">J2-2</strain>
    </source>
</reference>
<gene>
    <name evidence="3" type="ORF">KIH74_29530</name>
</gene>
<dbReference type="PANTHER" id="PTHR30204">
    <property type="entry name" value="REDOX-CYCLING DRUG-SENSING TRANSCRIPTIONAL ACTIVATOR SOXR"/>
    <property type="match status" value="1"/>
</dbReference>
<evidence type="ECO:0000313" key="4">
    <source>
        <dbReference type="Proteomes" id="UP001197247"/>
    </source>
</evidence>
<dbReference type="RefSeq" id="WP_214159651.1">
    <property type="nucleotide sequence ID" value="NZ_JAHBAY010000015.1"/>
</dbReference>
<dbReference type="PRINTS" id="PR00040">
    <property type="entry name" value="HTHMERR"/>
</dbReference>
<dbReference type="PANTHER" id="PTHR30204:SF97">
    <property type="entry name" value="MERR FAMILY REGULATORY PROTEIN"/>
    <property type="match status" value="1"/>
</dbReference>
<dbReference type="SMART" id="SM00422">
    <property type="entry name" value="HTH_MERR"/>
    <property type="match status" value="1"/>
</dbReference>
<dbReference type="InterPro" id="IPR047057">
    <property type="entry name" value="MerR_fam"/>
</dbReference>
<dbReference type="InterPro" id="IPR009061">
    <property type="entry name" value="DNA-bd_dom_put_sf"/>
</dbReference>
<feature type="domain" description="HTH merR-type" evidence="2">
    <location>
        <begin position="1"/>
        <end position="68"/>
    </location>
</feature>
<dbReference type="InterPro" id="IPR000551">
    <property type="entry name" value="MerR-type_HTH_dom"/>
</dbReference>
<comment type="caution">
    <text evidence="3">The sequence shown here is derived from an EMBL/GenBank/DDBJ whole genome shotgun (WGS) entry which is preliminary data.</text>
</comment>
<protein>
    <submittedName>
        <fullName evidence="3">MerR family transcriptional regulator</fullName>
    </submittedName>
</protein>
<sequence length="124" mass="13706">MRIGELATRSGVSVRSLRYYEEQNLLAATRSTSGQRHYGDTAVERVQLIQLLYAAGLSSKTIQDLLPCVETGVSDAYSQALLLAERDRIDRQMADLAAARRKLDEIIDIAVDPTQPCARQQVVA</sequence>